<reference evidence="1" key="1">
    <citation type="submission" date="2019-09" db="EMBL/GenBank/DDBJ databases">
        <title>Characterisation of the sponge microbiome using genome-centric metagenomics.</title>
        <authorList>
            <person name="Engelberts J.P."/>
            <person name="Robbins S.J."/>
            <person name="De Goeij J.M."/>
            <person name="Aranda M."/>
            <person name="Bell S.C."/>
            <person name="Webster N.S."/>
        </authorList>
    </citation>
    <scope>NUCLEOTIDE SEQUENCE</scope>
    <source>
        <strain evidence="1">SB0664_bin_27</strain>
    </source>
</reference>
<feature type="non-terminal residue" evidence="1">
    <location>
        <position position="127"/>
    </location>
</feature>
<dbReference type="AlphaFoldDB" id="A0A6B0YPF8"/>
<dbReference type="EMBL" id="VXRG01000043">
    <property type="protein sequence ID" value="MXY92830.1"/>
    <property type="molecule type" value="Genomic_DNA"/>
</dbReference>
<accession>A0A6B0YPF8</accession>
<protein>
    <submittedName>
        <fullName evidence="1">Uncharacterized protein</fullName>
    </submittedName>
</protein>
<comment type="caution">
    <text evidence="1">The sequence shown here is derived from an EMBL/GenBank/DDBJ whole genome shotgun (WGS) entry which is preliminary data.</text>
</comment>
<gene>
    <name evidence="1" type="ORF">F4Y42_05200</name>
</gene>
<organism evidence="1">
    <name type="scientific">Caldilineaceae bacterium SB0664_bin_27</name>
    <dbReference type="NCBI Taxonomy" id="2605260"/>
    <lineage>
        <taxon>Bacteria</taxon>
        <taxon>Bacillati</taxon>
        <taxon>Chloroflexota</taxon>
        <taxon>Caldilineae</taxon>
        <taxon>Caldilineales</taxon>
        <taxon>Caldilineaceae</taxon>
    </lineage>
</organism>
<sequence>MGPQKQCIFPKSDALLDIGVLTREKKGEKRCESSASLGMHHFVQKIGSNAAAREAPRARVFELIPAAKSERKRGCLWSVMYSFCTGSAGALGTRSAWDRKGLGQAWLADDAYEIHKKMASVHPGILT</sequence>
<proteinExistence type="predicted"/>
<name>A0A6B0YPF8_9CHLR</name>
<evidence type="ECO:0000313" key="1">
    <source>
        <dbReference type="EMBL" id="MXY92830.1"/>
    </source>
</evidence>